<feature type="compositionally biased region" description="Basic and acidic residues" evidence="1">
    <location>
        <begin position="262"/>
        <end position="277"/>
    </location>
</feature>
<dbReference type="InterPro" id="IPR045709">
    <property type="entry name" value="DUF6065"/>
</dbReference>
<comment type="caution">
    <text evidence="2">The sequence shown here is derived from an EMBL/GenBank/DDBJ whole genome shotgun (WGS) entry which is preliminary data.</text>
</comment>
<reference evidence="2 3" key="1">
    <citation type="submission" date="2018-12" db="EMBL/GenBank/DDBJ databases">
        <authorList>
            <person name="Toschakov S.V."/>
        </authorList>
    </citation>
    <scope>NUCLEOTIDE SEQUENCE [LARGE SCALE GENOMIC DNA]</scope>
    <source>
        <strain evidence="2 3">GM2012</strain>
    </source>
</reference>
<proteinExistence type="predicted"/>
<feature type="region of interest" description="Disordered" evidence="1">
    <location>
        <begin position="245"/>
        <end position="277"/>
    </location>
</feature>
<protein>
    <submittedName>
        <fullName evidence="2">Uncharacterized protein</fullName>
    </submittedName>
</protein>
<organism evidence="2 3">
    <name type="scientific">Tautonia sociabilis</name>
    <dbReference type="NCBI Taxonomy" id="2080755"/>
    <lineage>
        <taxon>Bacteria</taxon>
        <taxon>Pseudomonadati</taxon>
        <taxon>Planctomycetota</taxon>
        <taxon>Planctomycetia</taxon>
        <taxon>Isosphaerales</taxon>
        <taxon>Isosphaeraceae</taxon>
        <taxon>Tautonia</taxon>
    </lineage>
</organism>
<dbReference type="Pfam" id="PF19541">
    <property type="entry name" value="DUF6065"/>
    <property type="match status" value="1"/>
</dbReference>
<reference evidence="2 3" key="2">
    <citation type="submission" date="2019-01" db="EMBL/GenBank/DDBJ databases">
        <title>Tautonia sociabilis, a novel thermotolerant planctomycete of Isosphaeraceae family, isolated from a 4000 m deep subterranean habitat.</title>
        <authorList>
            <person name="Kovaleva O.L."/>
            <person name="Elcheninov A.G."/>
            <person name="Van Heerden E."/>
            <person name="Toshchakov S.V."/>
            <person name="Novikov A."/>
            <person name="Bonch-Osmolovskaya E.A."/>
            <person name="Kublanov I.V."/>
        </authorList>
    </citation>
    <scope>NUCLEOTIDE SEQUENCE [LARGE SCALE GENOMIC DNA]</scope>
    <source>
        <strain evidence="2 3">GM2012</strain>
    </source>
</reference>
<dbReference type="Proteomes" id="UP000280296">
    <property type="component" value="Unassembled WGS sequence"/>
</dbReference>
<dbReference type="RefSeq" id="WP_126724538.1">
    <property type="nucleotide sequence ID" value="NZ_RYZH01000009.1"/>
</dbReference>
<evidence type="ECO:0000256" key="1">
    <source>
        <dbReference type="SAM" id="MobiDB-lite"/>
    </source>
</evidence>
<dbReference type="AlphaFoldDB" id="A0A432MMF0"/>
<gene>
    <name evidence="2" type="ORF">TsocGM_06725</name>
</gene>
<dbReference type="OrthoDB" id="8910986at2"/>
<keyword evidence="3" id="KW-1185">Reference proteome</keyword>
<name>A0A432MMF0_9BACT</name>
<evidence type="ECO:0000313" key="3">
    <source>
        <dbReference type="Proteomes" id="UP000280296"/>
    </source>
</evidence>
<evidence type="ECO:0000313" key="2">
    <source>
        <dbReference type="EMBL" id="RUL88611.1"/>
    </source>
</evidence>
<sequence>MDDGQPREDGGGEGADRLKIIAFERYGPVELALFRAPPKRRWMDESAGRFAYRCLPLVIANQAGWLIRNPIHFSVFWNGGTTAPDLQVLAPPGQVGFSTAFGPESVVESHFGEGVLTFQLPYLFRTSPGYNLWVKGPANMIKDGIQPLEGMVETDWSPAPFTMNWKVTRPFHTITFLPGEPICQLIPYPRGLIERFDPEVRDLADEPELASAYGEWHSRRGRFLVDRGVPGTEAHRKDWQKEYFRGQAPAGGRVPDHQTALETKEFVRKSAERTDEA</sequence>
<dbReference type="EMBL" id="RYZH01000009">
    <property type="protein sequence ID" value="RUL88611.1"/>
    <property type="molecule type" value="Genomic_DNA"/>
</dbReference>
<accession>A0A432MMF0</accession>